<dbReference type="AlphaFoldDB" id="A0A347WFD0"/>
<evidence type="ECO:0000313" key="5">
    <source>
        <dbReference type="Proteomes" id="UP000264120"/>
    </source>
</evidence>
<dbReference type="PANTHER" id="PTHR43794">
    <property type="entry name" value="AMINOHYDROLASE SSNA-RELATED"/>
    <property type="match status" value="1"/>
</dbReference>
<keyword evidence="5" id="KW-1185">Reference proteome</keyword>
<proteinExistence type="inferred from homology"/>
<dbReference type="InterPro" id="IPR006680">
    <property type="entry name" value="Amidohydro-rel"/>
</dbReference>
<sequence>MNQTNIVIRNASGILTGQRGALARRKGDVHIRDGLIAAIGAIAPQPDEITVDARGGVITPGLVCTHHHLFQTMLKGIPSAIDAPLETWLRLVPSTYWSRIDETALATAATVGMAELLLSGCTTVADHHYLFADTYRYDPAHVLFDTATRMGLRFVLARGGTTHSRKLDTDDIIPSPNEDLDTMLRRVSDLAARYNDPAPDAMRRVALAPNTPTWGMTPDELRVSSQAARDMGIGMHSHLSETTNYVTFCRERYGMSPVQFVAEHGWTGPDVWYAHLVHMDEAEIALLARTGTGMAHCPQSNCRLGSGIAPAPAMMRAGGRVSLAVDGAASNEACDMGAEMHAAWMVHRAVHGPAAVTCEDVIHWATAGGAQVLGLDGTGTVREGMAADLVVHGLDRPRHAGLHDPLIAPVASGAADVRHVFTAGRHVVVNGHIPGLDMPALMARAADVVRGLDVMG</sequence>
<name>A0A347WFD0_9PROT</name>
<reference evidence="4 5" key="1">
    <citation type="submission" date="2017-08" db="EMBL/GenBank/DDBJ databases">
        <title>Complete genome sequence of Gluconacetobacter saccharivorans CV1 isolated from Fermented Vinegar.</title>
        <authorList>
            <person name="Kim S.-Y."/>
        </authorList>
    </citation>
    <scope>NUCLEOTIDE SEQUENCE [LARGE SCALE GENOMIC DNA]</scope>
    <source>
        <strain evidence="4 5">CV1</strain>
    </source>
</reference>
<protein>
    <submittedName>
        <fullName evidence="4">Isoxanthopterin deaminase</fullName>
        <ecNumber evidence="4">3.5.4.11</ecNumber>
    </submittedName>
</protein>
<dbReference type="RefSeq" id="WP_118963401.1">
    <property type="nucleotide sequence ID" value="NZ_CP023036.1"/>
</dbReference>
<dbReference type="NCBIfam" id="NF009059">
    <property type="entry name" value="PRK12393.1"/>
    <property type="match status" value="1"/>
</dbReference>
<feature type="domain" description="Amidohydrolase-related" evidence="3">
    <location>
        <begin position="57"/>
        <end position="425"/>
    </location>
</feature>
<organism evidence="4 5">
    <name type="scientific">Komagataeibacter saccharivorans</name>
    <dbReference type="NCBI Taxonomy" id="265959"/>
    <lineage>
        <taxon>Bacteria</taxon>
        <taxon>Pseudomonadati</taxon>
        <taxon>Pseudomonadota</taxon>
        <taxon>Alphaproteobacteria</taxon>
        <taxon>Acetobacterales</taxon>
        <taxon>Acetobacteraceae</taxon>
        <taxon>Komagataeibacter</taxon>
    </lineage>
</organism>
<dbReference type="CDD" id="cd01298">
    <property type="entry name" value="ATZ_TRZ_like"/>
    <property type="match status" value="1"/>
</dbReference>
<dbReference type="OrthoDB" id="9796020at2"/>
<evidence type="ECO:0000256" key="1">
    <source>
        <dbReference type="ARBA" id="ARBA00006745"/>
    </source>
</evidence>
<evidence type="ECO:0000259" key="3">
    <source>
        <dbReference type="Pfam" id="PF01979"/>
    </source>
</evidence>
<dbReference type="PANTHER" id="PTHR43794:SF11">
    <property type="entry name" value="AMIDOHYDROLASE-RELATED DOMAIN-CONTAINING PROTEIN"/>
    <property type="match status" value="1"/>
</dbReference>
<dbReference type="InterPro" id="IPR011059">
    <property type="entry name" value="Metal-dep_hydrolase_composite"/>
</dbReference>
<dbReference type="Gene3D" id="2.30.40.10">
    <property type="entry name" value="Urease, subunit C, domain 1"/>
    <property type="match status" value="2"/>
</dbReference>
<dbReference type="EMBL" id="CP023036">
    <property type="protein sequence ID" value="AXY23573.1"/>
    <property type="molecule type" value="Genomic_DNA"/>
</dbReference>
<dbReference type="InterPro" id="IPR032466">
    <property type="entry name" value="Metal_Hydrolase"/>
</dbReference>
<dbReference type="KEGG" id="ksc:CD178_02827"/>
<accession>A0A347WFD0</accession>
<evidence type="ECO:0000256" key="2">
    <source>
        <dbReference type="ARBA" id="ARBA00022801"/>
    </source>
</evidence>
<dbReference type="GO" id="GO:0050228">
    <property type="term" value="F:pterin deaminase activity"/>
    <property type="evidence" value="ECO:0007669"/>
    <property type="project" value="UniProtKB-EC"/>
</dbReference>
<keyword evidence="2 4" id="KW-0378">Hydrolase</keyword>
<dbReference type="Gene3D" id="3.20.20.140">
    <property type="entry name" value="Metal-dependent hydrolases"/>
    <property type="match status" value="1"/>
</dbReference>
<dbReference type="EC" id="3.5.4.11" evidence="4"/>
<dbReference type="Proteomes" id="UP000264120">
    <property type="component" value="Chromosome"/>
</dbReference>
<dbReference type="InterPro" id="IPR050287">
    <property type="entry name" value="MTA/SAH_deaminase"/>
</dbReference>
<dbReference type="Pfam" id="PF01979">
    <property type="entry name" value="Amidohydro_1"/>
    <property type="match status" value="1"/>
</dbReference>
<dbReference type="SUPFAM" id="SSF51338">
    <property type="entry name" value="Composite domain of metallo-dependent hydrolases"/>
    <property type="match status" value="2"/>
</dbReference>
<evidence type="ECO:0000313" key="4">
    <source>
        <dbReference type="EMBL" id="AXY23573.1"/>
    </source>
</evidence>
<comment type="similarity">
    <text evidence="1">Belongs to the metallo-dependent hydrolases superfamily. ATZ/TRZ family.</text>
</comment>
<gene>
    <name evidence="4" type="ORF">CD178_02827</name>
</gene>
<dbReference type="SUPFAM" id="SSF51556">
    <property type="entry name" value="Metallo-dependent hydrolases"/>
    <property type="match status" value="1"/>
</dbReference>